<feature type="region of interest" description="Disordered" evidence="10">
    <location>
        <begin position="15"/>
        <end position="62"/>
    </location>
</feature>
<dbReference type="InterPro" id="IPR017871">
    <property type="entry name" value="ABC_transporter-like_CS"/>
</dbReference>
<dbReference type="PROSITE" id="PS00211">
    <property type="entry name" value="ABC_TRANSPORTER_1"/>
    <property type="match status" value="1"/>
</dbReference>
<dbReference type="GO" id="GO:0005524">
    <property type="term" value="F:ATP binding"/>
    <property type="evidence" value="ECO:0007669"/>
    <property type="project" value="UniProtKB-KW"/>
</dbReference>
<dbReference type="PANTHER" id="PTHR43394:SF1">
    <property type="entry name" value="ATP-BINDING CASSETTE SUB-FAMILY B MEMBER 10, MITOCHONDRIAL"/>
    <property type="match status" value="1"/>
</dbReference>
<evidence type="ECO:0000256" key="6">
    <source>
        <dbReference type="ARBA" id="ARBA00022840"/>
    </source>
</evidence>
<keyword evidence="4 11" id="KW-0812">Transmembrane</keyword>
<evidence type="ECO:0000313" key="14">
    <source>
        <dbReference type="EMBL" id="GIH11038.1"/>
    </source>
</evidence>
<comment type="similarity">
    <text evidence="9">Belongs to the ABC transporter superfamily. Lipid exporter (TC 3.A.1.106) family.</text>
</comment>
<dbReference type="SUPFAM" id="SSF52540">
    <property type="entry name" value="P-loop containing nucleoside triphosphate hydrolases"/>
    <property type="match status" value="1"/>
</dbReference>
<dbReference type="EMBL" id="BONY01000116">
    <property type="protein sequence ID" value="GIH11038.1"/>
    <property type="molecule type" value="Genomic_DNA"/>
</dbReference>
<feature type="domain" description="ABC transporter" evidence="12">
    <location>
        <begin position="408"/>
        <end position="642"/>
    </location>
</feature>
<evidence type="ECO:0000256" key="11">
    <source>
        <dbReference type="SAM" id="Phobius"/>
    </source>
</evidence>
<dbReference type="PROSITE" id="PS50929">
    <property type="entry name" value="ABC_TM1F"/>
    <property type="match status" value="1"/>
</dbReference>
<keyword evidence="5" id="KW-0547">Nucleotide-binding</keyword>
<evidence type="ECO:0000256" key="8">
    <source>
        <dbReference type="ARBA" id="ARBA00023136"/>
    </source>
</evidence>
<dbReference type="Pfam" id="PF00664">
    <property type="entry name" value="ABC_membrane"/>
    <property type="match status" value="1"/>
</dbReference>
<feature type="transmembrane region" description="Helical" evidence="11">
    <location>
        <begin position="209"/>
        <end position="227"/>
    </location>
</feature>
<keyword evidence="6 14" id="KW-0067">ATP-binding</keyword>
<dbReference type="InterPro" id="IPR003439">
    <property type="entry name" value="ABC_transporter-like_ATP-bd"/>
</dbReference>
<dbReference type="AlphaFoldDB" id="A0A8J3VMB3"/>
<keyword evidence="2" id="KW-0813">Transport</keyword>
<dbReference type="Pfam" id="PF00005">
    <property type="entry name" value="ABC_tran"/>
    <property type="match status" value="1"/>
</dbReference>
<keyword evidence="3" id="KW-1003">Cell membrane</keyword>
<dbReference type="SMART" id="SM00382">
    <property type="entry name" value="AAA"/>
    <property type="match status" value="1"/>
</dbReference>
<dbReference type="Gene3D" id="1.20.1560.10">
    <property type="entry name" value="ABC transporter type 1, transmembrane domain"/>
    <property type="match status" value="1"/>
</dbReference>
<evidence type="ECO:0000256" key="9">
    <source>
        <dbReference type="ARBA" id="ARBA00061644"/>
    </source>
</evidence>
<dbReference type="GO" id="GO:0016887">
    <property type="term" value="F:ATP hydrolysis activity"/>
    <property type="evidence" value="ECO:0007669"/>
    <property type="project" value="InterPro"/>
</dbReference>
<dbReference type="Proteomes" id="UP000612899">
    <property type="component" value="Unassembled WGS sequence"/>
</dbReference>
<feature type="transmembrane region" description="Helical" evidence="11">
    <location>
        <begin position="233"/>
        <end position="251"/>
    </location>
</feature>
<gene>
    <name evidence="14" type="ORF">Rhe02_91050</name>
</gene>
<dbReference type="InterPro" id="IPR039421">
    <property type="entry name" value="Type_1_exporter"/>
</dbReference>
<feature type="domain" description="ABC transmembrane type-1" evidence="13">
    <location>
        <begin position="89"/>
        <end position="376"/>
    </location>
</feature>
<dbReference type="InterPro" id="IPR036640">
    <property type="entry name" value="ABC1_TM_sf"/>
</dbReference>
<dbReference type="GO" id="GO:0015421">
    <property type="term" value="F:ABC-type oligopeptide transporter activity"/>
    <property type="evidence" value="ECO:0007669"/>
    <property type="project" value="TreeGrafter"/>
</dbReference>
<evidence type="ECO:0000256" key="10">
    <source>
        <dbReference type="SAM" id="MobiDB-lite"/>
    </source>
</evidence>
<dbReference type="InterPro" id="IPR003593">
    <property type="entry name" value="AAA+_ATPase"/>
</dbReference>
<evidence type="ECO:0000259" key="12">
    <source>
        <dbReference type="PROSITE" id="PS50893"/>
    </source>
</evidence>
<evidence type="ECO:0000313" key="15">
    <source>
        <dbReference type="Proteomes" id="UP000612899"/>
    </source>
</evidence>
<comment type="caution">
    <text evidence="14">The sequence shown here is derived from an EMBL/GenBank/DDBJ whole genome shotgun (WGS) entry which is preliminary data.</text>
</comment>
<dbReference type="GO" id="GO:0005886">
    <property type="term" value="C:plasma membrane"/>
    <property type="evidence" value="ECO:0007669"/>
    <property type="project" value="UniProtKB-SubCell"/>
</dbReference>
<keyword evidence="7 11" id="KW-1133">Transmembrane helix</keyword>
<keyword evidence="15" id="KW-1185">Reference proteome</keyword>
<dbReference type="Gene3D" id="3.40.50.300">
    <property type="entry name" value="P-loop containing nucleotide triphosphate hydrolases"/>
    <property type="match status" value="1"/>
</dbReference>
<reference evidence="14" key="1">
    <citation type="submission" date="2021-01" db="EMBL/GenBank/DDBJ databases">
        <title>Whole genome shotgun sequence of Rhizocola hellebori NBRC 109834.</title>
        <authorList>
            <person name="Komaki H."/>
            <person name="Tamura T."/>
        </authorList>
    </citation>
    <scope>NUCLEOTIDE SEQUENCE</scope>
    <source>
        <strain evidence="14">NBRC 109834</strain>
    </source>
</reference>
<evidence type="ECO:0000256" key="7">
    <source>
        <dbReference type="ARBA" id="ARBA00022989"/>
    </source>
</evidence>
<evidence type="ECO:0000256" key="2">
    <source>
        <dbReference type="ARBA" id="ARBA00022448"/>
    </source>
</evidence>
<feature type="transmembrane region" description="Helical" evidence="11">
    <location>
        <begin position="130"/>
        <end position="151"/>
    </location>
</feature>
<sequence length="648" mass="68570">MRLGGSDFPEIARILRRARRPRGSGVRDAAKPDEGGAAAVKAGPGQGDASASKESKGGKGGGVAVSREVLGRGARLIGRAVRGEPWLFAVSFGGACLVVLLTIGGAFVIGAVVADVIVPALDRREFEVSAVAGAAAALVGLSLLRVAGIFARRLGSVTMQQRLQAKTRKVLVRRYLSLPMAWHQQQSTGTLLSHAGSDVDASWSPAASLAYAAATVVLLVAAMTALLTIDWALAAIGLVAFPLLFTIFAFYSRAVAPRYRRAQQLRGEVSALAHESFDGALVVKAMGREAFETQRFRAKVDELRDCLIAIGRIRGRADPVIDSIPSIATLTVLVVGAWRLRAGAVDLGELTTAAFLFALLDMPVRAIGWLLTALPRAVAGSERVDKVLAAKGDMRYGSSTVDPGPADLRISRLTFRYPGREPVLHKVSLHLAAGTLVALVGETGSGKSTLIALAARLVDPESGTVKLNGINLRMLGAQPLAGAVALVPQLSFAFDDTVRVNVALGREGIDDHRIWEALRQAQADEFVTKLPDGLDTVLGERGVVLSGGQRQRITLARAIAGRPGLLLLDDATSAVDPAVESAILDRLRGELSRTSVLAVATRRAAAERADRVIYLEHGRVKAAGAHEELLAHIPRYAELMHTYDRAVP</sequence>
<keyword evidence="8 11" id="KW-0472">Membrane</keyword>
<protein>
    <submittedName>
        <fullName evidence="14">Multidrug ABC transporter ATP-binding protein</fullName>
    </submittedName>
</protein>
<evidence type="ECO:0000259" key="13">
    <source>
        <dbReference type="PROSITE" id="PS50929"/>
    </source>
</evidence>
<proteinExistence type="inferred from homology"/>
<evidence type="ECO:0000256" key="3">
    <source>
        <dbReference type="ARBA" id="ARBA00022475"/>
    </source>
</evidence>
<evidence type="ECO:0000256" key="4">
    <source>
        <dbReference type="ARBA" id="ARBA00022692"/>
    </source>
</evidence>
<name>A0A8J3VMB3_9ACTN</name>
<dbReference type="InterPro" id="IPR027417">
    <property type="entry name" value="P-loop_NTPase"/>
</dbReference>
<organism evidence="14 15">
    <name type="scientific">Rhizocola hellebori</name>
    <dbReference type="NCBI Taxonomy" id="1392758"/>
    <lineage>
        <taxon>Bacteria</taxon>
        <taxon>Bacillati</taxon>
        <taxon>Actinomycetota</taxon>
        <taxon>Actinomycetes</taxon>
        <taxon>Micromonosporales</taxon>
        <taxon>Micromonosporaceae</taxon>
        <taxon>Rhizocola</taxon>
    </lineage>
</organism>
<evidence type="ECO:0000256" key="5">
    <source>
        <dbReference type="ARBA" id="ARBA00022741"/>
    </source>
</evidence>
<dbReference type="FunFam" id="3.40.50.300:FF:000299">
    <property type="entry name" value="ABC transporter ATP-binding protein/permease"/>
    <property type="match status" value="1"/>
</dbReference>
<accession>A0A8J3VMB3</accession>
<dbReference type="InterPro" id="IPR011527">
    <property type="entry name" value="ABC1_TM_dom"/>
</dbReference>
<dbReference type="PROSITE" id="PS50893">
    <property type="entry name" value="ABC_TRANSPORTER_2"/>
    <property type="match status" value="1"/>
</dbReference>
<feature type="transmembrane region" description="Helical" evidence="11">
    <location>
        <begin position="85"/>
        <end position="118"/>
    </location>
</feature>
<dbReference type="PANTHER" id="PTHR43394">
    <property type="entry name" value="ATP-DEPENDENT PERMEASE MDL1, MITOCHONDRIAL"/>
    <property type="match status" value="1"/>
</dbReference>
<evidence type="ECO:0000256" key="1">
    <source>
        <dbReference type="ARBA" id="ARBA00004651"/>
    </source>
</evidence>
<comment type="subcellular location">
    <subcellularLocation>
        <location evidence="1">Cell membrane</location>
        <topology evidence="1">Multi-pass membrane protein</topology>
    </subcellularLocation>
</comment>
<dbReference type="SUPFAM" id="SSF90123">
    <property type="entry name" value="ABC transporter transmembrane region"/>
    <property type="match status" value="1"/>
</dbReference>